<comment type="caution">
    <text evidence="2">The sequence shown here is derived from an EMBL/GenBank/DDBJ whole genome shotgun (WGS) entry which is preliminary data.</text>
</comment>
<accession>A0AAW8PYC3</accession>
<organism evidence="2 3">
    <name type="scientific">Vibrio parahaemolyticus</name>
    <dbReference type="NCBI Taxonomy" id="670"/>
    <lineage>
        <taxon>Bacteria</taxon>
        <taxon>Pseudomonadati</taxon>
        <taxon>Pseudomonadota</taxon>
        <taxon>Gammaproteobacteria</taxon>
        <taxon>Vibrionales</taxon>
        <taxon>Vibrionaceae</taxon>
        <taxon>Vibrio</taxon>
    </lineage>
</organism>
<evidence type="ECO:0000313" key="3">
    <source>
        <dbReference type="Proteomes" id="UP001253193"/>
    </source>
</evidence>
<keyword evidence="1" id="KW-1133">Transmembrane helix</keyword>
<protein>
    <submittedName>
        <fullName evidence="2">Uncharacterized protein</fullName>
    </submittedName>
</protein>
<proteinExistence type="predicted"/>
<keyword evidence="1" id="KW-0812">Transmembrane</keyword>
<evidence type="ECO:0000313" key="2">
    <source>
        <dbReference type="EMBL" id="MDS1821262.1"/>
    </source>
</evidence>
<keyword evidence="1" id="KW-0472">Membrane</keyword>
<dbReference type="Proteomes" id="UP001253193">
    <property type="component" value="Unassembled WGS sequence"/>
</dbReference>
<feature type="transmembrane region" description="Helical" evidence="1">
    <location>
        <begin position="56"/>
        <end position="77"/>
    </location>
</feature>
<reference evidence="2" key="1">
    <citation type="submission" date="2023-06" db="EMBL/GenBank/DDBJ databases">
        <title>Genomic Diversity of Vibrio spp. and Metagenomic Analysis of Pathogens in Florida Gulf Coastal Waters Following Hurricane Ian.</title>
        <authorList>
            <person name="Brumfield K.D."/>
        </authorList>
    </citation>
    <scope>NUCLEOTIDE SEQUENCE</scope>
    <source>
        <strain evidence="2">WBS2B-138</strain>
    </source>
</reference>
<evidence type="ECO:0000256" key="1">
    <source>
        <dbReference type="SAM" id="Phobius"/>
    </source>
</evidence>
<gene>
    <name evidence="2" type="ORF">QX249_11360</name>
</gene>
<sequence length="211" mass="23984">MGLISPKKLKGFLRSDKSPEQGEGYMPESVEINSDDLLELLIELRYEANSRLMKKLAIMTGLSPFLIPVIVTANAYINDEPYLHQYSGTQQEILLIKFAVIFITFISASAFFLYKSIKKKNNQHKHMAVKHIDQLKSCRLNLKKEADEEGESTDQTELLRLEQKIIKSNQNPKSLSLTDSDMLNIVKLITLPTILNKPSSTDKKDSEQNNL</sequence>
<dbReference type="EMBL" id="JAUHGG010000003">
    <property type="protein sequence ID" value="MDS1821262.1"/>
    <property type="molecule type" value="Genomic_DNA"/>
</dbReference>
<dbReference type="AlphaFoldDB" id="A0AAW8PYC3"/>
<name>A0AAW8PYC3_VIBPH</name>
<dbReference type="RefSeq" id="WP_311020135.1">
    <property type="nucleotide sequence ID" value="NZ_JAUHGG010000003.1"/>
</dbReference>
<feature type="transmembrane region" description="Helical" evidence="1">
    <location>
        <begin position="93"/>
        <end position="114"/>
    </location>
</feature>